<keyword evidence="3" id="KW-1185">Reference proteome</keyword>
<gene>
    <name evidence="2" type="ORF">DH2020_021847</name>
</gene>
<proteinExistence type="predicted"/>
<reference evidence="2 3" key="1">
    <citation type="journal article" date="2021" name="Comput. Struct. Biotechnol. J.">
        <title>De novo genome assembly of the potent medicinal plant Rehmannia glutinosa using nanopore technology.</title>
        <authorList>
            <person name="Ma L."/>
            <person name="Dong C."/>
            <person name="Song C."/>
            <person name="Wang X."/>
            <person name="Zheng X."/>
            <person name="Niu Y."/>
            <person name="Chen S."/>
            <person name="Feng W."/>
        </authorList>
    </citation>
    <scope>NUCLEOTIDE SEQUENCE [LARGE SCALE GENOMIC DNA]</scope>
    <source>
        <strain evidence="2">DH-2019</strain>
    </source>
</reference>
<organism evidence="2 3">
    <name type="scientific">Rehmannia glutinosa</name>
    <name type="common">Chinese foxglove</name>
    <dbReference type="NCBI Taxonomy" id="99300"/>
    <lineage>
        <taxon>Eukaryota</taxon>
        <taxon>Viridiplantae</taxon>
        <taxon>Streptophyta</taxon>
        <taxon>Embryophyta</taxon>
        <taxon>Tracheophyta</taxon>
        <taxon>Spermatophyta</taxon>
        <taxon>Magnoliopsida</taxon>
        <taxon>eudicotyledons</taxon>
        <taxon>Gunneridae</taxon>
        <taxon>Pentapetalae</taxon>
        <taxon>asterids</taxon>
        <taxon>lamiids</taxon>
        <taxon>Lamiales</taxon>
        <taxon>Orobanchaceae</taxon>
        <taxon>Rehmannieae</taxon>
        <taxon>Rehmannia</taxon>
    </lineage>
</organism>
<evidence type="ECO:0000313" key="3">
    <source>
        <dbReference type="Proteomes" id="UP001318860"/>
    </source>
</evidence>
<feature type="compositionally biased region" description="Gly residues" evidence="1">
    <location>
        <begin position="179"/>
        <end position="197"/>
    </location>
</feature>
<dbReference type="Proteomes" id="UP001318860">
    <property type="component" value="Unassembled WGS sequence"/>
</dbReference>
<dbReference type="InterPro" id="IPR044694">
    <property type="entry name" value="NUP214"/>
</dbReference>
<dbReference type="EMBL" id="JABTTQ020000012">
    <property type="protein sequence ID" value="KAK6145027.1"/>
    <property type="molecule type" value="Genomic_DNA"/>
</dbReference>
<dbReference type="PANTHER" id="PTHR34418">
    <property type="entry name" value="NUCLEAR PORE COMPLEX PROTEIN NUP214 ISOFORM X1"/>
    <property type="match status" value="1"/>
</dbReference>
<feature type="region of interest" description="Disordered" evidence="1">
    <location>
        <begin position="179"/>
        <end position="205"/>
    </location>
</feature>
<evidence type="ECO:0000256" key="1">
    <source>
        <dbReference type="SAM" id="MobiDB-lite"/>
    </source>
</evidence>
<accession>A0ABR0WC69</accession>
<evidence type="ECO:0000313" key="2">
    <source>
        <dbReference type="EMBL" id="KAK6145027.1"/>
    </source>
</evidence>
<feature type="region of interest" description="Disordered" evidence="1">
    <location>
        <begin position="1"/>
        <end position="36"/>
    </location>
</feature>
<name>A0ABR0WC69_REHGL</name>
<sequence>MSASSGELFRPASFNFQPPQPPAPLQPTTVNFSGGFSSGNSGQASAVSGFGQPAHIGGAGQQALGSVLGSFGQSRQLGAGLPGSNVAPASGFGSGFRGISPGGFGGGFASASSGGGGGFGSLAAGGVDLLLQQLPGWVCCCGNCRGGFAAAAPTVGGGFASSATGGSMSGGGFGGFSNQQGGGGGFSAFGGGSGGGRPPQNSSHR</sequence>
<protein>
    <submittedName>
        <fullName evidence="2">Uncharacterized protein</fullName>
    </submittedName>
</protein>
<comment type="caution">
    <text evidence="2">The sequence shown here is derived from an EMBL/GenBank/DDBJ whole genome shotgun (WGS) entry which is preliminary data.</text>
</comment>
<dbReference type="PANTHER" id="PTHR34418:SF3">
    <property type="entry name" value="NUCLEAR PORE COMPLEX PROTEIN NUP214"/>
    <property type="match status" value="1"/>
</dbReference>